<evidence type="ECO:0000256" key="3">
    <source>
        <dbReference type="ARBA" id="ARBA00004647"/>
    </source>
</evidence>
<evidence type="ECO:0000256" key="1">
    <source>
        <dbReference type="ARBA" id="ARBA00004114"/>
    </source>
</evidence>
<proteinExistence type="predicted"/>
<sequence length="282" mass="31675">MATGDIRNNLKILSAEIRSVKTPPNIVNLDGMLTGDVDTYLPIYDYVFQWYSSKIASEILQKDLKLPPYDHDKAKFIETMYRILRELFQWRPPLSSTQFLSTGFAEKKIIMCADIIKLVKEYNAALQKGSGHACSAKPKVARPSPKPAHTRPPHVRQVSENSRDKTSTSAVAPSSKAALSGKIDALLLHLTEVQNSVKALKEQMLIVMNQTESMLDKVLPVVTEIVDELNRREEGERQRALAELQDKECPNDGNSETTSPQKEETQTRELEQAVTKELVLES</sequence>
<evidence type="ECO:0000256" key="8">
    <source>
        <dbReference type="ARBA" id="ARBA00046235"/>
    </source>
</evidence>
<feature type="region of interest" description="Disordered" evidence="9">
    <location>
        <begin position="236"/>
        <end position="282"/>
    </location>
</feature>
<evidence type="ECO:0000256" key="2">
    <source>
        <dbReference type="ARBA" id="ARBA00004214"/>
    </source>
</evidence>
<dbReference type="PANTHER" id="PTHR31477:SF1">
    <property type="entry name" value="CENTROSOMAL PROTEIN OF 44 KDA"/>
    <property type="match status" value="1"/>
</dbReference>
<dbReference type="PANTHER" id="PTHR31477">
    <property type="entry name" value="CENTROSOMAL PROTEIN OF 44 KDA"/>
    <property type="match status" value="1"/>
</dbReference>
<keyword evidence="5" id="KW-0963">Cytoplasm</keyword>
<organism evidence="11">
    <name type="scientific">Ornithodoros turicata</name>
    <dbReference type="NCBI Taxonomy" id="34597"/>
    <lineage>
        <taxon>Eukaryota</taxon>
        <taxon>Metazoa</taxon>
        <taxon>Ecdysozoa</taxon>
        <taxon>Arthropoda</taxon>
        <taxon>Chelicerata</taxon>
        <taxon>Arachnida</taxon>
        <taxon>Acari</taxon>
        <taxon>Parasitiformes</taxon>
        <taxon>Ixodida</taxon>
        <taxon>Ixodoidea</taxon>
        <taxon>Argasidae</taxon>
        <taxon>Ornithodorinae</taxon>
        <taxon>Ornithodoros</taxon>
    </lineage>
</organism>
<evidence type="ECO:0000256" key="4">
    <source>
        <dbReference type="ARBA" id="ARBA00014053"/>
    </source>
</evidence>
<reference evidence="11" key="1">
    <citation type="submission" date="2018-03" db="EMBL/GenBank/DDBJ databases">
        <title>The relapsing fever spirochete Borrelia turicatae persists in the highly oxidative environment of its soft-bodied tick vector.</title>
        <authorList>
            <person name="Bourret T.J."/>
            <person name="Boyle W.K."/>
            <person name="Valenzuela J.G."/>
            <person name="Oliveira F."/>
            <person name="Lopez J.E."/>
        </authorList>
    </citation>
    <scope>NUCLEOTIDE SEQUENCE</scope>
    <source>
        <strain evidence="11">Kansas strain/isolate</strain>
        <tissue evidence="11">Salivary glands</tissue>
    </source>
</reference>
<evidence type="ECO:0000256" key="5">
    <source>
        <dbReference type="ARBA" id="ARBA00022490"/>
    </source>
</evidence>
<dbReference type="GO" id="GO:0005814">
    <property type="term" value="C:centriole"/>
    <property type="evidence" value="ECO:0007669"/>
    <property type="project" value="UniProtKB-SubCell"/>
</dbReference>
<keyword evidence="6" id="KW-0175">Coiled coil</keyword>
<keyword evidence="7" id="KW-0206">Cytoskeleton</keyword>
<evidence type="ECO:0000313" key="11">
    <source>
        <dbReference type="EMBL" id="MBY09755.1"/>
    </source>
</evidence>
<accession>A0A2R5LK06</accession>
<feature type="region of interest" description="Disordered" evidence="9">
    <location>
        <begin position="133"/>
        <end position="174"/>
    </location>
</feature>
<comment type="subcellular location">
    <subcellularLocation>
        <location evidence="1">Cytoplasm</location>
        <location evidence="1">Cytoskeleton</location>
        <location evidence="1">Microtubule organizing center</location>
        <location evidence="1">Centrosome</location>
        <location evidence="1">Centriole</location>
    </subcellularLocation>
    <subcellularLocation>
        <location evidence="3">Cytoplasm</location>
        <location evidence="3">Cytoskeleton</location>
        <location evidence="3">Spindle pole</location>
    </subcellularLocation>
    <subcellularLocation>
        <location evidence="2">Midbody</location>
    </subcellularLocation>
</comment>
<comment type="function">
    <text evidence="8">Centriole-enriched microtubule-binding protein involved in centriole biogenesis. In collaboration with CEP295 and POC1B, is required for the centriole-to-centrosome conversion by ensuring the formation of bona fide centriole wall. Functions as a linker component that maintains centrosome cohesion. Associates with CROCC and regulates its stability and localization to the centrosome.</text>
</comment>
<evidence type="ECO:0000259" key="10">
    <source>
        <dbReference type="Pfam" id="PF15007"/>
    </source>
</evidence>
<dbReference type="Pfam" id="PF15007">
    <property type="entry name" value="CEP44"/>
    <property type="match status" value="1"/>
</dbReference>
<feature type="compositionally biased region" description="Basic and acidic residues" evidence="9">
    <location>
        <begin position="261"/>
        <end position="271"/>
    </location>
</feature>
<name>A0A2R5LK06_9ACAR</name>
<dbReference type="InterPro" id="IPR033603">
    <property type="entry name" value="CEP44"/>
</dbReference>
<dbReference type="EMBL" id="GGLE01005629">
    <property type="protein sequence ID" value="MBY09755.1"/>
    <property type="molecule type" value="Transcribed_RNA"/>
</dbReference>
<evidence type="ECO:0000256" key="6">
    <source>
        <dbReference type="ARBA" id="ARBA00023054"/>
    </source>
</evidence>
<dbReference type="GO" id="GO:0000922">
    <property type="term" value="C:spindle pole"/>
    <property type="evidence" value="ECO:0007669"/>
    <property type="project" value="UniProtKB-SubCell"/>
</dbReference>
<dbReference type="GO" id="GO:0030496">
    <property type="term" value="C:midbody"/>
    <property type="evidence" value="ECO:0007669"/>
    <property type="project" value="UniProtKB-SubCell"/>
</dbReference>
<feature type="domain" description="Centrosomal CEP44" evidence="10">
    <location>
        <begin position="5"/>
        <end position="128"/>
    </location>
</feature>
<evidence type="ECO:0000256" key="9">
    <source>
        <dbReference type="SAM" id="MobiDB-lite"/>
    </source>
</evidence>
<protein>
    <recommendedName>
        <fullName evidence="4">Centrosomal protein of 44 kDa</fullName>
    </recommendedName>
</protein>
<evidence type="ECO:0000256" key="7">
    <source>
        <dbReference type="ARBA" id="ARBA00023212"/>
    </source>
</evidence>
<feature type="compositionally biased region" description="Basic and acidic residues" evidence="9">
    <location>
        <begin position="236"/>
        <end position="250"/>
    </location>
</feature>
<dbReference type="InterPro" id="IPR029157">
    <property type="entry name" value="CEP44_CC"/>
</dbReference>
<dbReference type="AlphaFoldDB" id="A0A2R5LK06"/>